<dbReference type="Pfam" id="PF13715">
    <property type="entry name" value="CarbopepD_reg_2"/>
    <property type="match status" value="1"/>
</dbReference>
<evidence type="ECO:0000313" key="3">
    <source>
        <dbReference type="Proteomes" id="UP000537718"/>
    </source>
</evidence>
<evidence type="ECO:0008006" key="4">
    <source>
        <dbReference type="Google" id="ProtNLM"/>
    </source>
</evidence>
<dbReference type="InterPro" id="IPR043741">
    <property type="entry name" value="DUF5686"/>
</dbReference>
<dbReference type="AlphaFoldDB" id="A0A7W8YYE9"/>
<organism evidence="2 3">
    <name type="scientific">Pedobacter cryoconitis</name>
    <dbReference type="NCBI Taxonomy" id="188932"/>
    <lineage>
        <taxon>Bacteria</taxon>
        <taxon>Pseudomonadati</taxon>
        <taxon>Bacteroidota</taxon>
        <taxon>Sphingobacteriia</taxon>
        <taxon>Sphingobacteriales</taxon>
        <taxon>Sphingobacteriaceae</taxon>
        <taxon>Pedobacter</taxon>
    </lineage>
</organism>
<dbReference type="Gene3D" id="2.60.40.1120">
    <property type="entry name" value="Carboxypeptidase-like, regulatory domain"/>
    <property type="match status" value="1"/>
</dbReference>
<gene>
    <name evidence="2" type="ORF">HDE69_005162</name>
</gene>
<comment type="caution">
    <text evidence="2">The sequence shown here is derived from an EMBL/GenBank/DDBJ whole genome shotgun (WGS) entry which is preliminary data.</text>
</comment>
<name>A0A7W8YYE9_9SPHI</name>
<dbReference type="SUPFAM" id="SSF49464">
    <property type="entry name" value="Carboxypeptidase regulatory domain-like"/>
    <property type="match status" value="1"/>
</dbReference>
<feature type="chain" id="PRO_5030663962" description="Carboxypeptidase-like protein" evidence="1">
    <location>
        <begin position="19"/>
        <end position="839"/>
    </location>
</feature>
<feature type="signal peptide" evidence="1">
    <location>
        <begin position="1"/>
        <end position="18"/>
    </location>
</feature>
<evidence type="ECO:0000313" key="2">
    <source>
        <dbReference type="EMBL" id="MBB5624065.1"/>
    </source>
</evidence>
<protein>
    <recommendedName>
        <fullName evidence="4">Carboxypeptidase-like protein</fullName>
    </recommendedName>
</protein>
<dbReference type="RefSeq" id="WP_183870119.1">
    <property type="nucleotide sequence ID" value="NZ_JACHCF010000017.1"/>
</dbReference>
<proteinExistence type="predicted"/>
<dbReference type="Proteomes" id="UP000537718">
    <property type="component" value="Unassembled WGS sequence"/>
</dbReference>
<accession>A0A7W8YYE9</accession>
<dbReference type="InterPro" id="IPR008969">
    <property type="entry name" value="CarboxyPept-like_regulatory"/>
</dbReference>
<evidence type="ECO:0000256" key="1">
    <source>
        <dbReference type="SAM" id="SignalP"/>
    </source>
</evidence>
<reference evidence="2 3" key="1">
    <citation type="submission" date="2020-08" db="EMBL/GenBank/DDBJ databases">
        <title>Genomic Encyclopedia of Type Strains, Phase IV (KMG-V): Genome sequencing to study the core and pangenomes of soil and plant-associated prokaryotes.</title>
        <authorList>
            <person name="Whitman W."/>
        </authorList>
    </citation>
    <scope>NUCLEOTIDE SEQUENCE [LARGE SCALE GENOMIC DNA]</scope>
    <source>
        <strain evidence="2 3">MP7CTX6</strain>
    </source>
</reference>
<keyword evidence="1" id="KW-0732">Signal</keyword>
<sequence>MKFLISIFFLFFFFRAEAQTIQVKGLITDKATGQPLSGVTISFENSTSKTSSDAKGFYTILSKEKIKAIHFYGIGYRRLKLEMPAGHSHHMNIELEPQSEDLSEVSISVAHKPRYKNKDNPAVELIRRVIEHKKSNAANLQNYLSYQEYEKMNISLSMTTEKAKTSKLLKRLSFLKDNSDSLTRPGKLLTPIFMKEKMSHNLVYQNPFKQETSVLAENQSRIDQFIDEDGINEYLDKIYQRVDIYQNDIGIGNQSFMSPIAELAPQFYKYFIIDTLKDVSPMQIKLMIAPRNKEDVLFLGYLYISLDGKYAVQKATLSVNSKININWVKEMNISLQYHQDKTGHYYLGKSVMAMDLGLFKEGASIFGERTLFINDFVSSPAPLNLPLKLKPVEGKSMQPVPMAELRPEKLTQIEEMAYKNIDSLKNSKPFKRAMGVASFLLSGYLGQGKVEVGPFNSFYSFNPVEGLRLKVGGRTTDLFSKRIFFDGHVAYGSRDQKWKYSLGTVLSLSPGSIYEFPVKSLTLRHSYETQIPGQDLNFLEDDNFLLSFKRGVNDKWLYNRKWIFEYLNEMENHLSFKVAYKNQILDPTGGLRFIALTDAGHMEVPDITTSEFTAEVRWAPHEQFYQGKRFRRPIRNEYPIFTLRGSVGVKGFLNGDYNYQNLTFNVFKRAYFSQFGYSDIILEAGKVFGKVPFPLLTIHRANQSYAYELPSYNLMNFMEFMSDRYASINLEHNFNGFILNKIPLVKRLQLREILTLKVLSGSLSSKNEPVEGSGLYQFPRDRHGNVVSPALGATPYVEGSVGISNIFKILRMDLVRRFTYLDHPRISKWGIRAKIKVDF</sequence>
<dbReference type="EMBL" id="JACHCF010000017">
    <property type="protein sequence ID" value="MBB5624065.1"/>
    <property type="molecule type" value="Genomic_DNA"/>
</dbReference>
<dbReference type="Pfam" id="PF18939">
    <property type="entry name" value="DUF5686"/>
    <property type="match status" value="1"/>
</dbReference>